<comment type="subcellular location">
    <subcellularLocation>
        <location evidence="2">Cell membrane</location>
        <topology evidence="2">Peripheral membrane protein</topology>
        <orientation evidence="2">Cytoplasmic side</orientation>
    </subcellularLocation>
    <subcellularLocation>
        <location evidence="1">Membrane</location>
        <topology evidence="1">Multi-pass membrane protein</topology>
    </subcellularLocation>
</comment>
<dbReference type="InterPro" id="IPR026961">
    <property type="entry name" value="PGG_dom"/>
</dbReference>
<keyword evidence="3 10" id="KW-0812">Transmembrane</keyword>
<dbReference type="OrthoDB" id="643958at2759"/>
<feature type="transmembrane region" description="Helical" evidence="10">
    <location>
        <begin position="452"/>
        <end position="475"/>
    </location>
</feature>
<dbReference type="PANTHER" id="PTHR24186">
    <property type="entry name" value="PROTEIN PHOSPHATASE 1 REGULATORY SUBUNIT"/>
    <property type="match status" value="1"/>
</dbReference>
<reference evidence="12" key="1">
    <citation type="journal article" date="2019" name="Toxins">
        <title>Detection of Abrin-Like and Prepropulchellin-Like Toxin Genes and Transcripts Using Whole Genome Sequencing and Full-Length Transcript Sequencing of Abrus precatorius.</title>
        <authorList>
            <person name="Hovde B.T."/>
            <person name="Daligault H.E."/>
            <person name="Hanschen E.R."/>
            <person name="Kunde Y.A."/>
            <person name="Johnson M.B."/>
            <person name="Starkenburg S.R."/>
            <person name="Johnson S.L."/>
        </authorList>
    </citation>
    <scope>NUCLEOTIDE SEQUENCE [LARGE SCALE GENOMIC DNA]</scope>
</reference>
<dbReference type="GO" id="GO:0005886">
    <property type="term" value="C:plasma membrane"/>
    <property type="evidence" value="ECO:0007669"/>
    <property type="project" value="UniProtKB-SubCell"/>
</dbReference>
<evidence type="ECO:0000313" key="13">
    <source>
        <dbReference type="RefSeq" id="XP_027364646.1"/>
    </source>
</evidence>
<dbReference type="PROSITE" id="PS50297">
    <property type="entry name" value="ANK_REP_REGION"/>
    <property type="match status" value="3"/>
</dbReference>
<protein>
    <submittedName>
        <fullName evidence="13">Ankyrin-1-like</fullName>
    </submittedName>
</protein>
<dbReference type="Pfam" id="PF13962">
    <property type="entry name" value="PGG"/>
    <property type="match status" value="1"/>
</dbReference>
<evidence type="ECO:0000256" key="7">
    <source>
        <dbReference type="ARBA" id="ARBA00023136"/>
    </source>
</evidence>
<reference evidence="13" key="2">
    <citation type="submission" date="2025-08" db="UniProtKB">
        <authorList>
            <consortium name="RefSeq"/>
        </authorList>
    </citation>
    <scope>IDENTIFICATION</scope>
    <source>
        <tissue evidence="13">Young leaves</tissue>
    </source>
</reference>
<feature type="domain" description="PGG" evidence="11">
    <location>
        <begin position="444"/>
        <end position="553"/>
    </location>
</feature>
<dbReference type="SMART" id="SM00248">
    <property type="entry name" value="ANK"/>
    <property type="match status" value="7"/>
</dbReference>
<dbReference type="InterPro" id="IPR002110">
    <property type="entry name" value="Ankyrin_rpt"/>
</dbReference>
<evidence type="ECO:0000259" key="11">
    <source>
        <dbReference type="Pfam" id="PF13962"/>
    </source>
</evidence>
<dbReference type="Proteomes" id="UP000694853">
    <property type="component" value="Unplaced"/>
</dbReference>
<keyword evidence="6 8" id="KW-0040">ANK repeat</keyword>
<proteinExistence type="predicted"/>
<accession>A0A8B8M7J4</accession>
<dbReference type="KEGG" id="aprc:113871744"/>
<keyword evidence="4" id="KW-0677">Repeat</keyword>
<keyword evidence="12" id="KW-1185">Reference proteome</keyword>
<evidence type="ECO:0000256" key="8">
    <source>
        <dbReference type="PROSITE-ProRule" id="PRU00023"/>
    </source>
</evidence>
<dbReference type="GeneID" id="113871744"/>
<keyword evidence="5 10" id="KW-1133">Transmembrane helix</keyword>
<dbReference type="PANTHER" id="PTHR24186:SF36">
    <property type="entry name" value="SERINE_THREONINE-PROTEIN PHOSPHATASE 6 REGULATORY ANKYRIN REPEAT SUBUNIT A-LIKE"/>
    <property type="match status" value="1"/>
</dbReference>
<dbReference type="InterPro" id="IPR036770">
    <property type="entry name" value="Ankyrin_rpt-contain_sf"/>
</dbReference>
<evidence type="ECO:0000256" key="9">
    <source>
        <dbReference type="SAM" id="MobiDB-lite"/>
    </source>
</evidence>
<feature type="repeat" description="ANK" evidence="8">
    <location>
        <begin position="123"/>
        <end position="146"/>
    </location>
</feature>
<feature type="compositionally biased region" description="Low complexity" evidence="9">
    <location>
        <begin position="1"/>
        <end position="13"/>
    </location>
</feature>
<dbReference type="RefSeq" id="XP_027364646.1">
    <property type="nucleotide sequence ID" value="XM_027508845.1"/>
</dbReference>
<dbReference type="AlphaFoldDB" id="A0A8B8M7J4"/>
<gene>
    <name evidence="13" type="primary">LOC113871744</name>
</gene>
<feature type="repeat" description="ANK" evidence="8">
    <location>
        <begin position="290"/>
        <end position="313"/>
    </location>
</feature>
<feature type="transmembrane region" description="Helical" evidence="10">
    <location>
        <begin position="526"/>
        <end position="547"/>
    </location>
</feature>
<name>A0A8B8M7J4_ABRPR</name>
<evidence type="ECO:0000256" key="4">
    <source>
        <dbReference type="ARBA" id="ARBA00022737"/>
    </source>
</evidence>
<evidence type="ECO:0000256" key="6">
    <source>
        <dbReference type="ARBA" id="ARBA00023043"/>
    </source>
</evidence>
<feature type="transmembrane region" description="Helical" evidence="10">
    <location>
        <begin position="553"/>
        <end position="574"/>
    </location>
</feature>
<dbReference type="SUPFAM" id="SSF48403">
    <property type="entry name" value="Ankyrin repeat"/>
    <property type="match status" value="1"/>
</dbReference>
<feature type="repeat" description="ANK" evidence="8">
    <location>
        <begin position="256"/>
        <end position="288"/>
    </location>
</feature>
<evidence type="ECO:0000256" key="10">
    <source>
        <dbReference type="SAM" id="Phobius"/>
    </source>
</evidence>
<organism evidence="12 13">
    <name type="scientific">Abrus precatorius</name>
    <name type="common">Indian licorice</name>
    <name type="synonym">Glycine abrus</name>
    <dbReference type="NCBI Taxonomy" id="3816"/>
    <lineage>
        <taxon>Eukaryota</taxon>
        <taxon>Viridiplantae</taxon>
        <taxon>Streptophyta</taxon>
        <taxon>Embryophyta</taxon>
        <taxon>Tracheophyta</taxon>
        <taxon>Spermatophyta</taxon>
        <taxon>Magnoliopsida</taxon>
        <taxon>eudicotyledons</taxon>
        <taxon>Gunneridae</taxon>
        <taxon>Pentapetalae</taxon>
        <taxon>rosids</taxon>
        <taxon>fabids</taxon>
        <taxon>Fabales</taxon>
        <taxon>Fabaceae</taxon>
        <taxon>Papilionoideae</taxon>
        <taxon>50 kb inversion clade</taxon>
        <taxon>NPAAA clade</taxon>
        <taxon>indigoferoid/millettioid clade</taxon>
        <taxon>Abreae</taxon>
        <taxon>Abrus</taxon>
    </lineage>
</organism>
<evidence type="ECO:0000256" key="3">
    <source>
        <dbReference type="ARBA" id="ARBA00022692"/>
    </source>
</evidence>
<feature type="transmembrane region" description="Helical" evidence="10">
    <location>
        <begin position="495"/>
        <end position="514"/>
    </location>
</feature>
<evidence type="ECO:0000256" key="1">
    <source>
        <dbReference type="ARBA" id="ARBA00004141"/>
    </source>
</evidence>
<dbReference type="PROSITE" id="PS50088">
    <property type="entry name" value="ANK_REPEAT"/>
    <property type="match status" value="3"/>
</dbReference>
<feature type="region of interest" description="Disordered" evidence="9">
    <location>
        <begin position="1"/>
        <end position="22"/>
    </location>
</feature>
<evidence type="ECO:0000313" key="12">
    <source>
        <dbReference type="Proteomes" id="UP000694853"/>
    </source>
</evidence>
<keyword evidence="7 10" id="KW-0472">Membrane</keyword>
<dbReference type="Pfam" id="PF12796">
    <property type="entry name" value="Ank_2"/>
    <property type="match status" value="2"/>
</dbReference>
<sequence>MTAANQEQNQNQNHVEAPAPVHANGVNRENIITRIDRDLYEAAVKGNFQAFVNLHSIHTLLTPNKNTVLHVHLTSRTTQTISQNVCLNFIKPTPDTAVSEEFVKNILHNYNLRSKIGLLPNAKGETPLHVAARYGHYSIAKLLIQHAKAFLPDIEHGIGAEKNYIRAKTCDGNTALHEAVISHHIKAKETPLYLAAERKYTQIGHEILHKLKSPAYDGPNDRTALHAAVINRDLAMTKDLVANMHVRGALKHKDNKGWIPLHHAVKIGDRDLTRFLLRQDEDTAYIQDKEGRTALHVAAYCGHPFIVEIIIEHCPDCSEILDNNGWNALHYAVNGNNIRIVNKIMQNLSLSNLYNEKDVDGNTPLHHLANSRIKGLSLIYHGRVDKLIVNKRDQTALDVAHSREDSVLQLRQQGLIMRLEKTGARRSQRNVEVKDEQNNMLEFTKEAKESHLLVATLIATVSFAAGITLPGGTIIDGDNKGSPILGHRASFRAFMISNTISLVLAASAAFIHLFSPLNKAKWKDGYLSQVAFSFTLVAIATMIVAFATATYAVLGSSSFGIAVITTGLAFFLVFRQALKINFRGSFIVAFIQNIADIIIFPFIIFAPRPWGFFFLPFERHHFQRKVIF</sequence>
<evidence type="ECO:0000256" key="5">
    <source>
        <dbReference type="ARBA" id="ARBA00022989"/>
    </source>
</evidence>
<dbReference type="Gene3D" id="1.25.40.20">
    <property type="entry name" value="Ankyrin repeat-containing domain"/>
    <property type="match status" value="3"/>
</dbReference>
<feature type="transmembrane region" description="Helical" evidence="10">
    <location>
        <begin position="586"/>
        <end position="606"/>
    </location>
</feature>
<evidence type="ECO:0000256" key="2">
    <source>
        <dbReference type="ARBA" id="ARBA00004413"/>
    </source>
</evidence>